<evidence type="ECO:0000313" key="3">
    <source>
        <dbReference type="EMBL" id="CAJ1370630.1"/>
    </source>
</evidence>
<evidence type="ECO:0000259" key="2">
    <source>
        <dbReference type="Pfam" id="PF14846"/>
    </source>
</evidence>
<evidence type="ECO:0000313" key="4">
    <source>
        <dbReference type="Proteomes" id="UP001178507"/>
    </source>
</evidence>
<feature type="domain" description="DUF4485" evidence="2">
    <location>
        <begin position="20"/>
        <end position="103"/>
    </location>
</feature>
<dbReference type="AlphaFoldDB" id="A0AA36HL74"/>
<organism evidence="3 4">
    <name type="scientific">Effrenium voratum</name>
    <dbReference type="NCBI Taxonomy" id="2562239"/>
    <lineage>
        <taxon>Eukaryota</taxon>
        <taxon>Sar</taxon>
        <taxon>Alveolata</taxon>
        <taxon>Dinophyceae</taxon>
        <taxon>Suessiales</taxon>
        <taxon>Symbiodiniaceae</taxon>
        <taxon>Effrenium</taxon>
    </lineage>
</organism>
<name>A0AA36HL74_9DINO</name>
<protein>
    <recommendedName>
        <fullName evidence="2">DUF4485 domain-containing protein</fullName>
    </recommendedName>
</protein>
<evidence type="ECO:0000256" key="1">
    <source>
        <dbReference type="SAM" id="MobiDB-lite"/>
    </source>
</evidence>
<comment type="caution">
    <text evidence="3">The sequence shown here is derived from an EMBL/GenBank/DDBJ whole genome shotgun (WGS) entry which is preliminary data.</text>
</comment>
<proteinExistence type="predicted"/>
<keyword evidence="4" id="KW-1185">Reference proteome</keyword>
<dbReference type="Pfam" id="PF14846">
    <property type="entry name" value="DUF4485"/>
    <property type="match status" value="1"/>
</dbReference>
<feature type="compositionally biased region" description="Basic and acidic residues" evidence="1">
    <location>
        <begin position="221"/>
        <end position="232"/>
    </location>
</feature>
<accession>A0AA36HL74</accession>
<feature type="region of interest" description="Disordered" evidence="1">
    <location>
        <begin position="175"/>
        <end position="240"/>
    </location>
</feature>
<dbReference type="Proteomes" id="UP001178507">
    <property type="component" value="Unassembled WGS sequence"/>
</dbReference>
<gene>
    <name evidence="3" type="ORF">EVOR1521_LOCUS1156</name>
</gene>
<reference evidence="3" key="1">
    <citation type="submission" date="2023-08" db="EMBL/GenBank/DDBJ databases">
        <authorList>
            <person name="Chen Y."/>
            <person name="Shah S."/>
            <person name="Dougan E. K."/>
            <person name="Thang M."/>
            <person name="Chan C."/>
        </authorList>
    </citation>
    <scope>NUCLEOTIDE SEQUENCE</scope>
</reference>
<sequence>MAAASAAAAAAAAAASGDPLDAEFAATLRRVEASLAGAPKHLRIRGEQWAQRLGLLSKLRQPLFQKDRNLHADLLLRCIQEGTWTEPMDKHPPEGPLPSLPTHVACSLRRLRAERGIGAATKRRSLSRGKGEKLRVSDSTSLASAAAAACDASPYSASALAKRVAFLEQQNKQLRKQLDDARRASPSPSRPAVTSGGSCGVKAGVSQVRSRPHTPSPRQRAPGDARAVRDAGARGMAPLPPEDDVEAFLKYLDAFQSYAGSLFGSMDSQSLGKAEAELDARN</sequence>
<dbReference type="EMBL" id="CAUJNA010000030">
    <property type="protein sequence ID" value="CAJ1370630.1"/>
    <property type="molecule type" value="Genomic_DNA"/>
</dbReference>
<feature type="region of interest" description="Disordered" evidence="1">
    <location>
        <begin position="263"/>
        <end position="282"/>
    </location>
</feature>
<dbReference type="InterPro" id="IPR027831">
    <property type="entry name" value="DUF4485"/>
</dbReference>